<dbReference type="GeneID" id="61363381"/>
<dbReference type="PATRIC" id="fig|1031711.3.peg.2661"/>
<evidence type="ECO:0000313" key="3">
    <source>
        <dbReference type="Proteomes" id="UP000007953"/>
    </source>
</evidence>
<evidence type="ECO:0000259" key="1">
    <source>
        <dbReference type="Pfam" id="PF13400"/>
    </source>
</evidence>
<dbReference type="eggNOG" id="COG4961">
    <property type="taxonomic scope" value="Bacteria"/>
</dbReference>
<dbReference type="KEGG" id="rsn:RSPO_c02719"/>
<proteinExistence type="predicted"/>
<dbReference type="Proteomes" id="UP000007953">
    <property type="component" value="Chromosome"/>
</dbReference>
<dbReference type="InterPro" id="IPR028087">
    <property type="entry name" value="Tad_N"/>
</dbReference>
<protein>
    <recommendedName>
        <fullName evidence="1">Putative Flp pilus-assembly TadG-like N-terminal domain-containing protein</fullName>
    </recommendedName>
</protein>
<feature type="domain" description="Putative Flp pilus-assembly TadG-like N-terminal" evidence="1">
    <location>
        <begin position="15"/>
        <end position="61"/>
    </location>
</feature>
<dbReference type="RefSeq" id="WP_014617788.1">
    <property type="nucleotide sequence ID" value="NC_017574.1"/>
</dbReference>
<reference evidence="2 3" key="1">
    <citation type="journal article" date="2011" name="J. Bacteriol.">
        <title>Complete genome sequence of the plant pathogen Ralstonia solanacearum strain Po82.</title>
        <authorList>
            <person name="Xu J."/>
            <person name="Zheng H.J."/>
            <person name="Liu L."/>
            <person name="Pan Z.C."/>
            <person name="Prior P."/>
            <person name="Tang B."/>
            <person name="Xu J.S."/>
            <person name="Zhang H."/>
            <person name="Tian Q."/>
            <person name="Zhang L.Q."/>
            <person name="Feng J."/>
        </authorList>
    </citation>
    <scope>NUCLEOTIDE SEQUENCE [LARGE SCALE GENOMIC DNA]</scope>
    <source>
        <strain evidence="2 3">Po82</strain>
    </source>
</reference>
<accession>F6G3W5</accession>
<dbReference type="EMBL" id="CP002819">
    <property type="protein sequence ID" value="AEG70012.1"/>
    <property type="molecule type" value="Genomic_DNA"/>
</dbReference>
<name>F6G3W5_RALS8</name>
<dbReference type="AlphaFoldDB" id="F6G3W5"/>
<organism evidence="2 3">
    <name type="scientific">Ralstonia solanacearum (strain Po82)</name>
    <dbReference type="NCBI Taxonomy" id="1031711"/>
    <lineage>
        <taxon>Bacteria</taxon>
        <taxon>Pseudomonadati</taxon>
        <taxon>Pseudomonadota</taxon>
        <taxon>Betaproteobacteria</taxon>
        <taxon>Burkholderiales</taxon>
        <taxon>Burkholderiaceae</taxon>
        <taxon>Ralstonia</taxon>
        <taxon>Ralstonia solanacearum species complex</taxon>
    </lineage>
</organism>
<gene>
    <name evidence="2" type="ordered locus">RSPO_c02719</name>
</gene>
<sequence>MTAMTLRIRPRRQRGAVGVLSPILLIIFLAIGAMAVDIAHLFVVRNELQNAADAAALAGAAGLYPANPKPNWSNGVTQGTNAVKLNASDNTKLTGGTVQAGYWNLTGSPAGMQSQSITPGSNDVPGVQVTVTRSPGNNGGPVSGWLTWVFNGGAASIQATAVAVIAAPGSANPGSLFPVALNKCLFDLYWNYSTGQPINDPSTGQPYVIDINTSYPPGSMTCASGEWTGFNGPTDASTEKNLVSSGNPTNISIGQNINISTGVKTSVYNAIPSPLPITVTMPVVSPLTPGASSPVYAFAGFTITKIVTNGSHSYIEGHFTANQKVVNSGGGSGTYYGAYVPPRLAN</sequence>
<dbReference type="Pfam" id="PF13400">
    <property type="entry name" value="Tad"/>
    <property type="match status" value="1"/>
</dbReference>
<dbReference type="HOGENOM" id="CLU_787100_0_0_4"/>
<evidence type="ECO:0000313" key="2">
    <source>
        <dbReference type="EMBL" id="AEG70012.1"/>
    </source>
</evidence>